<keyword evidence="2" id="KW-1185">Reference proteome</keyword>
<dbReference type="RefSeq" id="WP_284205491.1">
    <property type="nucleotide sequence ID" value="NZ_BSPQ01000021.1"/>
</dbReference>
<dbReference type="PANTHER" id="PTHR37466:SF1">
    <property type="entry name" value="SLR1628 PROTEIN"/>
    <property type="match status" value="1"/>
</dbReference>
<evidence type="ECO:0008006" key="3">
    <source>
        <dbReference type="Google" id="ProtNLM"/>
    </source>
</evidence>
<dbReference type="InterPro" id="IPR018714">
    <property type="entry name" value="DUF2237"/>
</dbReference>
<organism evidence="1 2">
    <name type="scientific">Psychromonas marina</name>
    <dbReference type="NCBI Taxonomy" id="88364"/>
    <lineage>
        <taxon>Bacteria</taxon>
        <taxon>Pseudomonadati</taxon>
        <taxon>Pseudomonadota</taxon>
        <taxon>Gammaproteobacteria</taxon>
        <taxon>Alteromonadales</taxon>
        <taxon>Psychromonadaceae</taxon>
        <taxon>Psychromonas</taxon>
    </lineage>
</organism>
<name>A0ABQ6E4Q3_9GAMM</name>
<evidence type="ECO:0000313" key="2">
    <source>
        <dbReference type="Proteomes" id="UP001157353"/>
    </source>
</evidence>
<proteinExistence type="predicted"/>
<evidence type="ECO:0000313" key="1">
    <source>
        <dbReference type="EMBL" id="GLS92389.1"/>
    </source>
</evidence>
<dbReference type="PANTHER" id="PTHR37466">
    <property type="entry name" value="SLR1628 PROTEIN"/>
    <property type="match status" value="1"/>
</dbReference>
<gene>
    <name evidence="1" type="ORF">GCM10007916_34600</name>
</gene>
<accession>A0ABQ6E4Q3</accession>
<dbReference type="Pfam" id="PF09996">
    <property type="entry name" value="DUF2237"/>
    <property type="match status" value="1"/>
</dbReference>
<dbReference type="EMBL" id="BSPQ01000021">
    <property type="protein sequence ID" value="GLS92389.1"/>
    <property type="molecule type" value="Genomic_DNA"/>
</dbReference>
<comment type="caution">
    <text evidence="1">The sequence shown here is derived from an EMBL/GenBank/DDBJ whole genome shotgun (WGS) entry which is preliminary data.</text>
</comment>
<sequence>MEMDKSLNVFGETLELCCNDPITGAYRDGKCNTSKLDVGSHTVCIKVTKEFLEYSTSKGNDLSTPVPEYQFKGLKPGNSWCLCASRWLEAEKDNMAPRIHLTRTHIKALDIVPMELLKKYAVDLN</sequence>
<dbReference type="Gene3D" id="3.30.56.110">
    <property type="entry name" value="Protein of unknown function DUF2237"/>
    <property type="match status" value="1"/>
</dbReference>
<reference evidence="2" key="1">
    <citation type="journal article" date="2019" name="Int. J. Syst. Evol. Microbiol.">
        <title>The Global Catalogue of Microorganisms (GCM) 10K type strain sequencing project: providing services to taxonomists for standard genome sequencing and annotation.</title>
        <authorList>
            <consortium name="The Broad Institute Genomics Platform"/>
            <consortium name="The Broad Institute Genome Sequencing Center for Infectious Disease"/>
            <person name="Wu L."/>
            <person name="Ma J."/>
        </authorList>
    </citation>
    <scope>NUCLEOTIDE SEQUENCE [LARGE SCALE GENOMIC DNA]</scope>
    <source>
        <strain evidence="2">NBRC 103166</strain>
    </source>
</reference>
<dbReference type="Proteomes" id="UP001157353">
    <property type="component" value="Unassembled WGS sequence"/>
</dbReference>
<protein>
    <recommendedName>
        <fullName evidence="3">DUF2237 domain-containing protein</fullName>
    </recommendedName>
</protein>